<dbReference type="AlphaFoldDB" id="A0AAV3P9Q8"/>
<feature type="compositionally biased region" description="Basic and acidic residues" evidence="1">
    <location>
        <begin position="421"/>
        <end position="432"/>
    </location>
</feature>
<feature type="region of interest" description="Disordered" evidence="1">
    <location>
        <begin position="212"/>
        <end position="286"/>
    </location>
</feature>
<dbReference type="EMBL" id="BAABME010001229">
    <property type="protein sequence ID" value="GAA0148375.1"/>
    <property type="molecule type" value="Genomic_DNA"/>
</dbReference>
<reference evidence="2 3" key="1">
    <citation type="submission" date="2024-01" db="EMBL/GenBank/DDBJ databases">
        <title>The complete chloroplast genome sequence of Lithospermum erythrorhizon: insights into the phylogenetic relationship among Boraginaceae species and the maternal lineages of purple gromwells.</title>
        <authorList>
            <person name="Okada T."/>
            <person name="Watanabe K."/>
        </authorList>
    </citation>
    <scope>NUCLEOTIDE SEQUENCE [LARGE SCALE GENOMIC DNA]</scope>
</reference>
<feature type="compositionally biased region" description="Basic residues" evidence="1">
    <location>
        <begin position="17"/>
        <end position="27"/>
    </location>
</feature>
<feature type="compositionally biased region" description="Basic and acidic residues" evidence="1">
    <location>
        <begin position="64"/>
        <end position="73"/>
    </location>
</feature>
<proteinExistence type="predicted"/>
<dbReference type="PANTHER" id="PTHR36005">
    <property type="entry name" value="DNA LIGASE-LIKE PROTEIN"/>
    <property type="match status" value="1"/>
</dbReference>
<organism evidence="2 3">
    <name type="scientific">Lithospermum erythrorhizon</name>
    <name type="common">Purple gromwell</name>
    <name type="synonym">Lithospermum officinale var. erythrorhizon</name>
    <dbReference type="NCBI Taxonomy" id="34254"/>
    <lineage>
        <taxon>Eukaryota</taxon>
        <taxon>Viridiplantae</taxon>
        <taxon>Streptophyta</taxon>
        <taxon>Embryophyta</taxon>
        <taxon>Tracheophyta</taxon>
        <taxon>Spermatophyta</taxon>
        <taxon>Magnoliopsida</taxon>
        <taxon>eudicotyledons</taxon>
        <taxon>Gunneridae</taxon>
        <taxon>Pentapetalae</taxon>
        <taxon>asterids</taxon>
        <taxon>lamiids</taxon>
        <taxon>Boraginales</taxon>
        <taxon>Boraginaceae</taxon>
        <taxon>Boraginoideae</taxon>
        <taxon>Lithospermeae</taxon>
        <taxon>Lithospermum</taxon>
    </lineage>
</organism>
<feature type="region of interest" description="Disordered" evidence="1">
    <location>
        <begin position="402"/>
        <end position="473"/>
    </location>
</feature>
<protein>
    <submittedName>
        <fullName evidence="2">Uncharacterized protein</fullName>
    </submittedName>
</protein>
<evidence type="ECO:0000313" key="2">
    <source>
        <dbReference type="EMBL" id="GAA0148375.1"/>
    </source>
</evidence>
<dbReference type="PANTHER" id="PTHR36005:SF1">
    <property type="entry name" value="DNA LIGASE-LIKE PROTEIN"/>
    <property type="match status" value="1"/>
</dbReference>
<dbReference type="Proteomes" id="UP001454036">
    <property type="component" value="Unassembled WGS sequence"/>
</dbReference>
<sequence length="494" mass="55788">MESDDDFDAFSSQIQPHRLKRLKKTIKSHNNSPIKSSKNKPESIKHPILTPLVNDDEMVNSIKSTEKSPRSNKDPILTPLVNADVTEDLIKSTGKSPRLSKDSILTSIVNDDEMEKSTGKSQRLSKDPILNKMDFKTLDSDDSQDFELPSFEALEVGKSLLDSEESNGFSGLRSREQEGENIEKGFDYDADDLFGIKHDGAKRLLEFGDMVDENEGNGVGYGEEMEEENVDLKMDKKRSNVDDLDEDANEDTKNKKRSNVDDLDEDANEDTKNKKKMKKKKRVERDVVDDGEVQKLVVNKRKEEKERRVQREQLHAETQRVLRETRDVGFRPAPIVHKPISSVLEKIRQRKLEVSKMSMLINNSLDEPGALRHSDVCVEEIETHQSSKTVENELDANVMEIDGNMGASKEGISRESTTPTSHEEDSVQKELDVEPTPAFRAPVDDTQDLFDDSQVSNSKDELLGDLSDSPLEEPFAPSLLAMKLKFDSALPDDR</sequence>
<evidence type="ECO:0000256" key="1">
    <source>
        <dbReference type="SAM" id="MobiDB-lite"/>
    </source>
</evidence>
<gene>
    <name evidence="2" type="ORF">LIER_07837</name>
</gene>
<feature type="compositionally biased region" description="Basic residues" evidence="1">
    <location>
        <begin position="273"/>
        <end position="282"/>
    </location>
</feature>
<feature type="compositionally biased region" description="Basic and acidic residues" evidence="1">
    <location>
        <begin position="230"/>
        <end position="241"/>
    </location>
</feature>
<feature type="region of interest" description="Disordered" evidence="1">
    <location>
        <begin position="1"/>
        <end position="79"/>
    </location>
</feature>
<accession>A0AAV3P9Q8</accession>
<evidence type="ECO:0000313" key="3">
    <source>
        <dbReference type="Proteomes" id="UP001454036"/>
    </source>
</evidence>
<keyword evidence="3" id="KW-1185">Reference proteome</keyword>
<comment type="caution">
    <text evidence="2">The sequence shown here is derived from an EMBL/GenBank/DDBJ whole genome shotgun (WGS) entry which is preliminary data.</text>
</comment>
<name>A0AAV3P9Q8_LITER</name>